<keyword evidence="1" id="KW-0808">Transferase</keyword>
<reference evidence="1" key="1">
    <citation type="journal article" date="2020" name="mSystems">
        <title>Genome- and Community-Level Interaction Insights into Carbon Utilization and Element Cycling Functions of Hydrothermarchaeota in Hydrothermal Sediment.</title>
        <authorList>
            <person name="Zhou Z."/>
            <person name="Liu Y."/>
            <person name="Xu W."/>
            <person name="Pan J."/>
            <person name="Luo Z.H."/>
            <person name="Li M."/>
        </authorList>
    </citation>
    <scope>NUCLEOTIDE SEQUENCE [LARGE SCALE GENOMIC DNA]</scope>
    <source>
        <strain evidence="1">SpSt-374</strain>
    </source>
</reference>
<dbReference type="EMBL" id="DSPX01000140">
    <property type="protein sequence ID" value="HGG01733.1"/>
    <property type="molecule type" value="Genomic_DNA"/>
</dbReference>
<accession>A0A7C3VI00</accession>
<comment type="caution">
    <text evidence="1">The sequence shown here is derived from an EMBL/GenBank/DDBJ whole genome shotgun (WGS) entry which is preliminary data.</text>
</comment>
<dbReference type="GO" id="GO:0016740">
    <property type="term" value="F:transferase activity"/>
    <property type="evidence" value="ECO:0007669"/>
    <property type="project" value="UniProtKB-KW"/>
</dbReference>
<gene>
    <name evidence="1" type="ORF">ENR15_14040</name>
</gene>
<proteinExistence type="predicted"/>
<dbReference type="Pfam" id="PF13469">
    <property type="entry name" value="Sulfotransfer_3"/>
    <property type="match status" value="1"/>
</dbReference>
<name>A0A7C3VI00_9CYAN</name>
<dbReference type="SUPFAM" id="SSF52540">
    <property type="entry name" value="P-loop containing nucleoside triphosphate hydrolases"/>
    <property type="match status" value="1"/>
</dbReference>
<dbReference type="AlphaFoldDB" id="A0A7C3VI00"/>
<dbReference type="InterPro" id="IPR027417">
    <property type="entry name" value="P-loop_NTPase"/>
</dbReference>
<sequence>MPSQFHFISGLPRAGSTLLGAILRQNPRFHAGMSSPVGGLVQQMIAAMSDENESSVFISPEQKRQLILSIFTSYYQPQADKAVIFDTNRLWCAKLSLIGELFPEAKIICCVRNIAWIMDSMERLIRRNAFDVSRLFNNPGETATVYSRTEALSQGGRLVGFAYSALKEAFYSEASHKLLLVDYDLLAKGPHQTISLIYQFLGEAPFHHDFEQIAYAEPEFDSKLNTKGLHQVKPKVEFEPRKTILPPDLFERYSSLSFWNQPTPSRAHLIVAKSKSSGGQVDAGQTLTSSPFVVEPGGFI</sequence>
<dbReference type="Gene3D" id="3.40.50.300">
    <property type="entry name" value="P-loop containing nucleotide triphosphate hydrolases"/>
    <property type="match status" value="1"/>
</dbReference>
<evidence type="ECO:0000313" key="1">
    <source>
        <dbReference type="EMBL" id="HGG01733.1"/>
    </source>
</evidence>
<organism evidence="1">
    <name type="scientific">Planktothricoides sp. SpSt-374</name>
    <dbReference type="NCBI Taxonomy" id="2282167"/>
    <lineage>
        <taxon>Bacteria</taxon>
        <taxon>Bacillati</taxon>
        <taxon>Cyanobacteriota</taxon>
        <taxon>Cyanophyceae</taxon>
        <taxon>Oscillatoriophycideae</taxon>
        <taxon>Oscillatoriales</taxon>
        <taxon>Oscillatoriaceae</taxon>
        <taxon>Planktothricoides</taxon>
    </lineage>
</organism>
<protein>
    <submittedName>
        <fullName evidence="1">Sulfotransferase</fullName>
    </submittedName>
</protein>